<dbReference type="Proteomes" id="UP000198803">
    <property type="component" value="Chromosome I"/>
</dbReference>
<gene>
    <name evidence="1" type="ORF">SAMN05444163_5954</name>
</gene>
<evidence type="ECO:0000313" key="1">
    <source>
        <dbReference type="EMBL" id="SDJ62360.1"/>
    </source>
</evidence>
<accession>A0ABY0Q6Z1</accession>
<reference evidence="1 2" key="1">
    <citation type="submission" date="2016-10" db="EMBL/GenBank/DDBJ databases">
        <authorList>
            <person name="Varghese N."/>
            <person name="Submissions S."/>
        </authorList>
    </citation>
    <scope>NUCLEOTIDE SEQUENCE [LARGE SCALE GENOMIC DNA]</scope>
    <source>
        <strain evidence="1 2">GAS524</strain>
    </source>
</reference>
<proteinExistence type="predicted"/>
<sequence>MLLSAMRLGISTLCALLLAGSFLPNAVLARGGLYSTTRYSYGLFRPAYGPVAIGIGYRYYGYPLDDSFDYPRGYGEYAEYGPWASQGYSGGCQLTWRRVRTHYRLSWRAVRFCY</sequence>
<name>A0ABY0Q6Z1_9BRAD</name>
<dbReference type="EMBL" id="LT629693">
    <property type="protein sequence ID" value="SDJ62360.1"/>
    <property type="molecule type" value="Genomic_DNA"/>
</dbReference>
<protein>
    <submittedName>
        <fullName evidence="1">Uncharacterized protein</fullName>
    </submittedName>
</protein>
<evidence type="ECO:0000313" key="2">
    <source>
        <dbReference type="Proteomes" id="UP000198803"/>
    </source>
</evidence>
<organism evidence="1 2">
    <name type="scientific">Bradyrhizobium ottawaense</name>
    <dbReference type="NCBI Taxonomy" id="931866"/>
    <lineage>
        <taxon>Bacteria</taxon>
        <taxon>Pseudomonadati</taxon>
        <taxon>Pseudomonadota</taxon>
        <taxon>Alphaproteobacteria</taxon>
        <taxon>Hyphomicrobiales</taxon>
        <taxon>Nitrobacteraceae</taxon>
        <taxon>Bradyrhizobium</taxon>
    </lineage>
</organism>
<keyword evidence="2" id="KW-1185">Reference proteome</keyword>